<dbReference type="InterPro" id="IPR010982">
    <property type="entry name" value="Lambda_DNA-bd_dom_sf"/>
</dbReference>
<evidence type="ECO:0000313" key="3">
    <source>
        <dbReference type="EMBL" id="WWV66922.1"/>
    </source>
</evidence>
<dbReference type="Gene3D" id="1.10.260.40">
    <property type="entry name" value="lambda repressor-like DNA-binding domains"/>
    <property type="match status" value="1"/>
</dbReference>
<dbReference type="PANTHER" id="PTHR46797">
    <property type="entry name" value="HTH-TYPE TRANSCRIPTIONAL REGULATOR"/>
    <property type="match status" value="1"/>
</dbReference>
<evidence type="ECO:0000259" key="2">
    <source>
        <dbReference type="PROSITE" id="PS50943"/>
    </source>
</evidence>
<dbReference type="Pfam" id="PF01381">
    <property type="entry name" value="HTH_3"/>
    <property type="match status" value="1"/>
</dbReference>
<dbReference type="RefSeq" id="WP_251967393.1">
    <property type="nucleotide sequence ID" value="NZ_CP146284.1"/>
</dbReference>
<keyword evidence="4" id="KW-1185">Reference proteome</keyword>
<protein>
    <submittedName>
        <fullName evidence="3">Helix-turn-helix transcriptional regulator</fullName>
    </submittedName>
</protein>
<proteinExistence type="predicted"/>
<dbReference type="InterPro" id="IPR001387">
    <property type="entry name" value="Cro/C1-type_HTH"/>
</dbReference>
<accession>A0ABZ2ILN7</accession>
<dbReference type="SMART" id="SM00530">
    <property type="entry name" value="HTH_XRE"/>
    <property type="match status" value="1"/>
</dbReference>
<dbReference type="EMBL" id="CP146284">
    <property type="protein sequence ID" value="WWV66922.1"/>
    <property type="molecule type" value="Genomic_DNA"/>
</dbReference>
<dbReference type="CDD" id="cd00093">
    <property type="entry name" value="HTH_XRE"/>
    <property type="match status" value="1"/>
</dbReference>
<sequence>MNTKSLDQIKDQYYGKVGTPERDSLERELEALRIGVKIREAREKQKLTQSELAERIDKKRSFISKIENDGSNMTLKTLFDIVEKGLGGKLKIEVQI</sequence>
<reference evidence="3 4" key="1">
    <citation type="submission" date="2024-02" db="EMBL/GenBank/DDBJ databases">
        <title>Whole genome sequencing of Parabacteroides sp. AD58.</title>
        <authorList>
            <person name="Chaplin A.V."/>
            <person name="Pikina A.P."/>
            <person name="Sokolova S.R."/>
            <person name="Korostin D.O."/>
            <person name="Efimov B.A."/>
        </authorList>
    </citation>
    <scope>NUCLEOTIDE SEQUENCE [LARGE SCALE GENOMIC DNA]</scope>
    <source>
        <strain evidence="3 4">AD58</strain>
    </source>
</reference>
<gene>
    <name evidence="3" type="ORF">NEE14_002710</name>
</gene>
<dbReference type="InterPro" id="IPR050807">
    <property type="entry name" value="TransReg_Diox_bact_type"/>
</dbReference>
<keyword evidence="1" id="KW-0238">DNA-binding</keyword>
<name>A0ABZ2ILN7_9BACT</name>
<dbReference type="SUPFAM" id="SSF47413">
    <property type="entry name" value="lambda repressor-like DNA-binding domains"/>
    <property type="match status" value="1"/>
</dbReference>
<dbReference type="Proteomes" id="UP001320603">
    <property type="component" value="Chromosome"/>
</dbReference>
<evidence type="ECO:0000256" key="1">
    <source>
        <dbReference type="ARBA" id="ARBA00023125"/>
    </source>
</evidence>
<dbReference type="PANTHER" id="PTHR46797:SF2">
    <property type="entry name" value="TRANSCRIPTIONAL REGULATOR"/>
    <property type="match status" value="1"/>
</dbReference>
<feature type="domain" description="HTH cro/C1-type" evidence="2">
    <location>
        <begin position="38"/>
        <end position="83"/>
    </location>
</feature>
<dbReference type="PROSITE" id="PS50943">
    <property type="entry name" value="HTH_CROC1"/>
    <property type="match status" value="1"/>
</dbReference>
<organism evidence="3 4">
    <name type="scientific">Parabacteroides absconsus</name>
    <dbReference type="NCBI Taxonomy" id="2951805"/>
    <lineage>
        <taxon>Bacteria</taxon>
        <taxon>Pseudomonadati</taxon>
        <taxon>Bacteroidota</taxon>
        <taxon>Bacteroidia</taxon>
        <taxon>Bacteroidales</taxon>
        <taxon>Tannerellaceae</taxon>
        <taxon>Parabacteroides</taxon>
    </lineage>
</organism>
<evidence type="ECO:0000313" key="4">
    <source>
        <dbReference type="Proteomes" id="UP001320603"/>
    </source>
</evidence>